<protein>
    <submittedName>
        <fullName evidence="2">Uncharacterized protein</fullName>
    </submittedName>
</protein>
<proteinExistence type="predicted"/>
<evidence type="ECO:0000313" key="3">
    <source>
        <dbReference type="Proteomes" id="UP000199223"/>
    </source>
</evidence>
<dbReference type="Proteomes" id="UP000199223">
    <property type="component" value="Unassembled WGS sequence"/>
</dbReference>
<feature type="compositionally biased region" description="Gly residues" evidence="1">
    <location>
        <begin position="51"/>
        <end position="76"/>
    </location>
</feature>
<dbReference type="EMBL" id="FNZA01000017">
    <property type="protein sequence ID" value="SEJ74984.1"/>
    <property type="molecule type" value="Genomic_DNA"/>
</dbReference>
<organism evidence="2 3">
    <name type="scientific">Deinococcus reticulitermitis</name>
    <dbReference type="NCBI Taxonomy" id="856736"/>
    <lineage>
        <taxon>Bacteria</taxon>
        <taxon>Thermotogati</taxon>
        <taxon>Deinococcota</taxon>
        <taxon>Deinococci</taxon>
        <taxon>Deinococcales</taxon>
        <taxon>Deinococcaceae</taxon>
        <taxon>Deinococcus</taxon>
    </lineage>
</organism>
<feature type="compositionally biased region" description="Low complexity" evidence="1">
    <location>
        <begin position="77"/>
        <end position="96"/>
    </location>
</feature>
<accession>A0A1H7BDI9</accession>
<evidence type="ECO:0000313" key="2">
    <source>
        <dbReference type="EMBL" id="SEJ74984.1"/>
    </source>
</evidence>
<gene>
    <name evidence="2" type="ORF">SAMN04488058_11726</name>
</gene>
<feature type="region of interest" description="Disordered" evidence="1">
    <location>
        <begin position="45"/>
        <end position="187"/>
    </location>
</feature>
<reference evidence="3" key="1">
    <citation type="submission" date="2016-10" db="EMBL/GenBank/DDBJ databases">
        <authorList>
            <person name="Varghese N."/>
            <person name="Submissions S."/>
        </authorList>
    </citation>
    <scope>NUCLEOTIDE SEQUENCE [LARGE SCALE GENOMIC DNA]</scope>
    <source>
        <strain evidence="3">CGMCC 1.10218</strain>
    </source>
</reference>
<feature type="region of interest" description="Disordered" evidence="1">
    <location>
        <begin position="225"/>
        <end position="263"/>
    </location>
</feature>
<feature type="compositionally biased region" description="Polar residues" evidence="1">
    <location>
        <begin position="103"/>
        <end position="112"/>
    </location>
</feature>
<dbReference type="AlphaFoldDB" id="A0A1H7BDI9"/>
<name>A0A1H7BDI9_9DEIO</name>
<feature type="region of interest" description="Disordered" evidence="1">
    <location>
        <begin position="1"/>
        <end position="31"/>
    </location>
</feature>
<sequence length="263" mass="27155">MRVRAAEIGPAGRRRQVRPGASQQLPAVKARHQAVGISRTAFHPVARGQTWSGGPGRGGTGSGKAGGRAGQAGGRGAWAANRGHPAQPGGCGPAPARTRRPAQHTQVLQQAEQLAHAPRDRAGNRPVGPERRTGRRAQPLGDLGRDRSGPLKNASYSAGETPSPKANSKTCSRSVSVSPLHSGLSVSRRWGERVAASGQKAGLPETVCSCEEETVVTLLHLQRPRFRGAPRGPPGRGPLCPRPGVGAGGASARALVGPQKPGR</sequence>
<keyword evidence="3" id="KW-1185">Reference proteome</keyword>
<evidence type="ECO:0000256" key="1">
    <source>
        <dbReference type="SAM" id="MobiDB-lite"/>
    </source>
</evidence>
<feature type="compositionally biased region" description="Polar residues" evidence="1">
    <location>
        <begin position="154"/>
        <end position="179"/>
    </location>
</feature>
<feature type="compositionally biased region" description="Basic and acidic residues" evidence="1">
    <location>
        <begin position="117"/>
        <end position="132"/>
    </location>
</feature>